<dbReference type="SUPFAM" id="SSF46689">
    <property type="entry name" value="Homeodomain-like"/>
    <property type="match status" value="1"/>
</dbReference>
<dbReference type="Pfam" id="PF13977">
    <property type="entry name" value="TetR_C_6"/>
    <property type="match status" value="1"/>
</dbReference>
<dbReference type="PROSITE" id="PS50977">
    <property type="entry name" value="HTH_TETR_2"/>
    <property type="match status" value="1"/>
</dbReference>
<sequence>MSRATFTREEADSRRQDLIDACARKLADGGVAAATVRAICAEAGVSPGLLRHYFAGIDDLVAATYRTVGERVKAALDAAVAQADHRPRARLSAYVVASFRAPIADPALLATWIAFWSLVKANAAIAHLHADIYGGYRAGIEALLAENGVAPGDCRLKAVAITALVDGLWLELCLAPDTFTPDEAAEMAERWLDALLG</sequence>
<dbReference type="PANTHER" id="PTHR30055">
    <property type="entry name" value="HTH-TYPE TRANSCRIPTIONAL REGULATOR RUTR"/>
    <property type="match status" value="1"/>
</dbReference>
<organism evidence="7 8">
    <name type="scientific">Edaphosphingomonas laterariae</name>
    <dbReference type="NCBI Taxonomy" id="861865"/>
    <lineage>
        <taxon>Bacteria</taxon>
        <taxon>Pseudomonadati</taxon>
        <taxon>Pseudomonadota</taxon>
        <taxon>Alphaproteobacteria</taxon>
        <taxon>Sphingomonadales</taxon>
        <taxon>Rhizorhabdaceae</taxon>
        <taxon>Edaphosphingomonas</taxon>
    </lineage>
</organism>
<proteinExistence type="predicted"/>
<accession>A0A239BG60</accession>
<keyword evidence="2" id="KW-0805">Transcription regulation</keyword>
<dbReference type="Proteomes" id="UP000198281">
    <property type="component" value="Unassembled WGS sequence"/>
</dbReference>
<keyword evidence="1" id="KW-0678">Repressor</keyword>
<dbReference type="GO" id="GO:0000976">
    <property type="term" value="F:transcription cis-regulatory region binding"/>
    <property type="evidence" value="ECO:0007669"/>
    <property type="project" value="TreeGrafter"/>
</dbReference>
<dbReference type="Gene3D" id="1.10.357.10">
    <property type="entry name" value="Tetracycline Repressor, domain 2"/>
    <property type="match status" value="1"/>
</dbReference>
<dbReference type="EMBL" id="FZOS01000001">
    <property type="protein sequence ID" value="SNS06709.1"/>
    <property type="molecule type" value="Genomic_DNA"/>
</dbReference>
<dbReference type="Pfam" id="PF00440">
    <property type="entry name" value="TetR_N"/>
    <property type="match status" value="1"/>
</dbReference>
<dbReference type="SUPFAM" id="SSF48498">
    <property type="entry name" value="Tetracyclin repressor-like, C-terminal domain"/>
    <property type="match status" value="1"/>
</dbReference>
<dbReference type="GO" id="GO:0003700">
    <property type="term" value="F:DNA-binding transcription factor activity"/>
    <property type="evidence" value="ECO:0007669"/>
    <property type="project" value="TreeGrafter"/>
</dbReference>
<evidence type="ECO:0000256" key="2">
    <source>
        <dbReference type="ARBA" id="ARBA00023015"/>
    </source>
</evidence>
<dbReference type="InterPro" id="IPR039538">
    <property type="entry name" value="BetI_C"/>
</dbReference>
<keyword evidence="8" id="KW-1185">Reference proteome</keyword>
<dbReference type="InterPro" id="IPR001647">
    <property type="entry name" value="HTH_TetR"/>
</dbReference>
<dbReference type="InterPro" id="IPR009057">
    <property type="entry name" value="Homeodomain-like_sf"/>
</dbReference>
<dbReference type="RefSeq" id="WP_089217671.1">
    <property type="nucleotide sequence ID" value="NZ_FZOS01000001.1"/>
</dbReference>
<feature type="domain" description="HTH tetR-type" evidence="6">
    <location>
        <begin position="12"/>
        <end position="72"/>
    </location>
</feature>
<evidence type="ECO:0000256" key="5">
    <source>
        <dbReference type="PROSITE-ProRule" id="PRU00335"/>
    </source>
</evidence>
<dbReference type="InterPro" id="IPR050109">
    <property type="entry name" value="HTH-type_TetR-like_transc_reg"/>
</dbReference>
<keyword evidence="3 5" id="KW-0238">DNA-binding</keyword>
<evidence type="ECO:0000256" key="3">
    <source>
        <dbReference type="ARBA" id="ARBA00023125"/>
    </source>
</evidence>
<evidence type="ECO:0000256" key="4">
    <source>
        <dbReference type="ARBA" id="ARBA00023163"/>
    </source>
</evidence>
<gene>
    <name evidence="7" type="ORF">SAMN06295912_101131</name>
</gene>
<keyword evidence="4" id="KW-0804">Transcription</keyword>
<dbReference type="InterPro" id="IPR036271">
    <property type="entry name" value="Tet_transcr_reg_TetR-rel_C_sf"/>
</dbReference>
<evidence type="ECO:0000259" key="6">
    <source>
        <dbReference type="PROSITE" id="PS50977"/>
    </source>
</evidence>
<protein>
    <submittedName>
        <fullName evidence="7">Transcriptional regulator, TetR family</fullName>
    </submittedName>
</protein>
<feature type="DNA-binding region" description="H-T-H motif" evidence="5">
    <location>
        <begin position="35"/>
        <end position="54"/>
    </location>
</feature>
<evidence type="ECO:0000313" key="7">
    <source>
        <dbReference type="EMBL" id="SNS06709.1"/>
    </source>
</evidence>
<evidence type="ECO:0000256" key="1">
    <source>
        <dbReference type="ARBA" id="ARBA00022491"/>
    </source>
</evidence>
<name>A0A239BG60_9SPHN</name>
<dbReference type="PANTHER" id="PTHR30055:SF228">
    <property type="entry name" value="TRANSCRIPTIONAL REGULATOR-RELATED"/>
    <property type="match status" value="1"/>
</dbReference>
<dbReference type="OrthoDB" id="9809265at2"/>
<evidence type="ECO:0000313" key="8">
    <source>
        <dbReference type="Proteomes" id="UP000198281"/>
    </source>
</evidence>
<dbReference type="AlphaFoldDB" id="A0A239BG60"/>
<reference evidence="8" key="1">
    <citation type="submission" date="2017-06" db="EMBL/GenBank/DDBJ databases">
        <authorList>
            <person name="Varghese N."/>
            <person name="Submissions S."/>
        </authorList>
    </citation>
    <scope>NUCLEOTIDE SEQUENCE [LARGE SCALE GENOMIC DNA]</scope>
    <source>
        <strain evidence="8">LNB2</strain>
    </source>
</reference>